<feature type="non-terminal residue" evidence="1">
    <location>
        <position position="423"/>
    </location>
</feature>
<evidence type="ECO:0000313" key="2">
    <source>
        <dbReference type="Proteomes" id="UP000324800"/>
    </source>
</evidence>
<evidence type="ECO:0008006" key="3">
    <source>
        <dbReference type="Google" id="ProtNLM"/>
    </source>
</evidence>
<proteinExistence type="predicted"/>
<sequence>SFHQLERSRFAGGGLYIDCQEYDCDIQFLGVMNFIDCSASRGGGLVITSFASNQIIMSNQCIFLNCSSFDGDGGGIYLYFSRHPFQVQITGNIFFEDCSCSASGGGMYMSISSGGSVTLDNKCEFLKCKSGNGGAMYLRINFEQQSSIQIKDILIQECQALINTESTIYSQSGFGGGIFIAGTGVYDISSKMLDFSKMKMYGNSADKAGQSLYVAMPIVIEWCRTGINGEYVKGNYSDIDSDESDLEGIRVGYSNFNDLSQVDIVKDQRPLELWWRTIWHILNRNEKAFKGIDQIGCSEYNNPCYSIDYAIEQISVELGGILTSTIAEKRIGICEEGYDLTSPIQFSKSSTYTNIIKIMKQLYMTKYNMEGKAEIKIIKGGYASNIENGHKGWISASGGIELKFYFIKLVTDKSKFNIPIIYI</sequence>
<accession>A0A5J4TGH4</accession>
<dbReference type="EMBL" id="SNRW01031537">
    <property type="protein sequence ID" value="KAA6357358.1"/>
    <property type="molecule type" value="Genomic_DNA"/>
</dbReference>
<organism evidence="1 2">
    <name type="scientific">Streblomastix strix</name>
    <dbReference type="NCBI Taxonomy" id="222440"/>
    <lineage>
        <taxon>Eukaryota</taxon>
        <taxon>Metamonada</taxon>
        <taxon>Preaxostyla</taxon>
        <taxon>Oxymonadida</taxon>
        <taxon>Streblomastigidae</taxon>
        <taxon>Streblomastix</taxon>
    </lineage>
</organism>
<dbReference type="InterPro" id="IPR011050">
    <property type="entry name" value="Pectin_lyase_fold/virulence"/>
</dbReference>
<reference evidence="1 2" key="1">
    <citation type="submission" date="2019-03" db="EMBL/GenBank/DDBJ databases">
        <title>Single cell metagenomics reveals metabolic interactions within the superorganism composed of flagellate Streblomastix strix and complex community of Bacteroidetes bacteria on its surface.</title>
        <authorList>
            <person name="Treitli S.C."/>
            <person name="Kolisko M."/>
            <person name="Husnik F."/>
            <person name="Keeling P."/>
            <person name="Hampl V."/>
        </authorList>
    </citation>
    <scope>NUCLEOTIDE SEQUENCE [LARGE SCALE GENOMIC DNA]</scope>
    <source>
        <strain evidence="1">ST1C</strain>
    </source>
</reference>
<evidence type="ECO:0000313" key="1">
    <source>
        <dbReference type="EMBL" id="KAA6357358.1"/>
    </source>
</evidence>
<gene>
    <name evidence="1" type="ORF">EZS28_047115</name>
</gene>
<dbReference type="Proteomes" id="UP000324800">
    <property type="component" value="Unassembled WGS sequence"/>
</dbReference>
<feature type="non-terminal residue" evidence="1">
    <location>
        <position position="1"/>
    </location>
</feature>
<comment type="caution">
    <text evidence="1">The sequence shown here is derived from an EMBL/GenBank/DDBJ whole genome shotgun (WGS) entry which is preliminary data.</text>
</comment>
<dbReference type="SUPFAM" id="SSF51126">
    <property type="entry name" value="Pectin lyase-like"/>
    <property type="match status" value="1"/>
</dbReference>
<name>A0A5J4TGH4_9EUKA</name>
<protein>
    <recommendedName>
        <fullName evidence="3">Right handed beta helix domain-containing protein</fullName>
    </recommendedName>
</protein>
<dbReference type="AlphaFoldDB" id="A0A5J4TGH4"/>